<name>A0AAN6S0P2_9PEZI</name>
<organism evidence="4 5">
    <name type="scientific">Diplogelasinospora grovesii</name>
    <dbReference type="NCBI Taxonomy" id="303347"/>
    <lineage>
        <taxon>Eukaryota</taxon>
        <taxon>Fungi</taxon>
        <taxon>Dikarya</taxon>
        <taxon>Ascomycota</taxon>
        <taxon>Pezizomycotina</taxon>
        <taxon>Sordariomycetes</taxon>
        <taxon>Sordariomycetidae</taxon>
        <taxon>Sordariales</taxon>
        <taxon>Diplogelasinosporaceae</taxon>
        <taxon>Diplogelasinospora</taxon>
    </lineage>
</organism>
<dbReference type="Gene3D" id="4.10.240.10">
    <property type="entry name" value="Zn(2)-C6 fungal-type DNA-binding domain"/>
    <property type="match status" value="1"/>
</dbReference>
<comment type="caution">
    <text evidence="4">The sequence shown here is derived from an EMBL/GenBank/DDBJ whole genome shotgun (WGS) entry which is preliminary data.</text>
</comment>
<dbReference type="Pfam" id="PF00172">
    <property type="entry name" value="Zn_clus"/>
    <property type="match status" value="1"/>
</dbReference>
<sequence length="216" mass="24283">MGDLDVKRPQRTYPPLLPRGPVIRPKGVNVKHVAQSRRRASLAACQACRKRKSKCSAKRPVCSLCIRHKTECTYDGSENETPAQTTRRRVVAQGRELAKYDSLYQFLQTRDEKDVGAVLGRIRAGDTLDTVFQFVEEVDLLLHLHPSPSASSDQDQDQPPEPESPCAAPLRRESKSYLSLVLLDDPGMYYLFLPTIVALQVPGFRLFGGRWEANFS</sequence>
<dbReference type="PANTHER" id="PTHR47256:SF1">
    <property type="entry name" value="ZN(II)2CYS6 TRANSCRIPTION FACTOR (EUROFUNG)"/>
    <property type="match status" value="1"/>
</dbReference>
<evidence type="ECO:0000259" key="3">
    <source>
        <dbReference type="PROSITE" id="PS50048"/>
    </source>
</evidence>
<dbReference type="CDD" id="cd00067">
    <property type="entry name" value="GAL4"/>
    <property type="match status" value="1"/>
</dbReference>
<dbReference type="EMBL" id="MU853870">
    <property type="protein sequence ID" value="KAK3936872.1"/>
    <property type="molecule type" value="Genomic_DNA"/>
</dbReference>
<gene>
    <name evidence="4" type="ORF">QBC46DRAFT_21223</name>
</gene>
<dbReference type="SUPFAM" id="SSF57701">
    <property type="entry name" value="Zn2/Cys6 DNA-binding domain"/>
    <property type="match status" value="1"/>
</dbReference>
<dbReference type="AlphaFoldDB" id="A0AAN6S0P2"/>
<dbReference type="PANTHER" id="PTHR47256">
    <property type="entry name" value="ZN(II)2CYS6 TRANSCRIPTION FACTOR (EUROFUNG)-RELATED"/>
    <property type="match status" value="1"/>
</dbReference>
<accession>A0AAN6S0P2</accession>
<evidence type="ECO:0000313" key="5">
    <source>
        <dbReference type="Proteomes" id="UP001303473"/>
    </source>
</evidence>
<evidence type="ECO:0000256" key="2">
    <source>
        <dbReference type="SAM" id="MobiDB-lite"/>
    </source>
</evidence>
<evidence type="ECO:0000313" key="4">
    <source>
        <dbReference type="EMBL" id="KAK3936872.1"/>
    </source>
</evidence>
<dbReference type="GO" id="GO:0000981">
    <property type="term" value="F:DNA-binding transcription factor activity, RNA polymerase II-specific"/>
    <property type="evidence" value="ECO:0007669"/>
    <property type="project" value="InterPro"/>
</dbReference>
<dbReference type="InterPro" id="IPR001138">
    <property type="entry name" value="Zn2Cys6_DnaBD"/>
</dbReference>
<proteinExistence type="predicted"/>
<reference evidence="5" key="1">
    <citation type="journal article" date="2023" name="Mol. Phylogenet. Evol.">
        <title>Genome-scale phylogeny and comparative genomics of the fungal order Sordariales.</title>
        <authorList>
            <person name="Hensen N."/>
            <person name="Bonometti L."/>
            <person name="Westerberg I."/>
            <person name="Brannstrom I.O."/>
            <person name="Guillou S."/>
            <person name="Cros-Aarteil S."/>
            <person name="Calhoun S."/>
            <person name="Haridas S."/>
            <person name="Kuo A."/>
            <person name="Mondo S."/>
            <person name="Pangilinan J."/>
            <person name="Riley R."/>
            <person name="LaButti K."/>
            <person name="Andreopoulos B."/>
            <person name="Lipzen A."/>
            <person name="Chen C."/>
            <person name="Yan M."/>
            <person name="Daum C."/>
            <person name="Ng V."/>
            <person name="Clum A."/>
            <person name="Steindorff A."/>
            <person name="Ohm R.A."/>
            <person name="Martin F."/>
            <person name="Silar P."/>
            <person name="Natvig D.O."/>
            <person name="Lalanne C."/>
            <person name="Gautier V."/>
            <person name="Ament-Velasquez S.L."/>
            <person name="Kruys A."/>
            <person name="Hutchinson M.I."/>
            <person name="Powell A.J."/>
            <person name="Barry K."/>
            <person name="Miller A.N."/>
            <person name="Grigoriev I.V."/>
            <person name="Debuchy R."/>
            <person name="Gladieux P."/>
            <person name="Hiltunen Thoren M."/>
            <person name="Johannesson H."/>
        </authorList>
    </citation>
    <scope>NUCLEOTIDE SEQUENCE [LARGE SCALE GENOMIC DNA]</scope>
    <source>
        <strain evidence="5">CBS 340.73</strain>
    </source>
</reference>
<feature type="region of interest" description="Disordered" evidence="2">
    <location>
        <begin position="146"/>
        <end position="169"/>
    </location>
</feature>
<dbReference type="InterPro" id="IPR053187">
    <property type="entry name" value="Notoamide_regulator"/>
</dbReference>
<protein>
    <recommendedName>
        <fullName evidence="3">Zn(2)-C6 fungal-type domain-containing protein</fullName>
    </recommendedName>
</protein>
<dbReference type="Proteomes" id="UP001303473">
    <property type="component" value="Unassembled WGS sequence"/>
</dbReference>
<keyword evidence="1" id="KW-0539">Nucleus</keyword>
<dbReference type="InterPro" id="IPR036864">
    <property type="entry name" value="Zn2-C6_fun-type_DNA-bd_sf"/>
</dbReference>
<evidence type="ECO:0000256" key="1">
    <source>
        <dbReference type="ARBA" id="ARBA00023242"/>
    </source>
</evidence>
<dbReference type="PROSITE" id="PS50048">
    <property type="entry name" value="ZN2_CY6_FUNGAL_2"/>
    <property type="match status" value="1"/>
</dbReference>
<dbReference type="SMART" id="SM00066">
    <property type="entry name" value="GAL4"/>
    <property type="match status" value="1"/>
</dbReference>
<feature type="domain" description="Zn(2)-C6 fungal-type" evidence="3">
    <location>
        <begin position="44"/>
        <end position="74"/>
    </location>
</feature>
<keyword evidence="5" id="KW-1185">Reference proteome</keyword>
<dbReference type="GO" id="GO:0008270">
    <property type="term" value="F:zinc ion binding"/>
    <property type="evidence" value="ECO:0007669"/>
    <property type="project" value="InterPro"/>
</dbReference>
<dbReference type="PROSITE" id="PS00463">
    <property type="entry name" value="ZN2_CY6_FUNGAL_1"/>
    <property type="match status" value="1"/>
</dbReference>